<dbReference type="GO" id="GO:0040031">
    <property type="term" value="P:snRNA modification"/>
    <property type="evidence" value="ECO:0007669"/>
    <property type="project" value="TreeGrafter"/>
</dbReference>
<protein>
    <recommendedName>
        <fullName evidence="6">RNA methyltransferase</fullName>
        <ecNumber evidence="6">2.1.1.-</ecNumber>
    </recommendedName>
</protein>
<feature type="domain" description="Bin3-type SAM" evidence="8">
    <location>
        <begin position="32"/>
        <end position="329"/>
    </location>
</feature>
<keyword evidence="2 6" id="KW-0489">Methyltransferase</keyword>
<keyword evidence="4 5" id="KW-0949">S-adenosyl-L-methionine</keyword>
<feature type="compositionally biased region" description="Low complexity" evidence="7">
    <location>
        <begin position="97"/>
        <end position="110"/>
    </location>
</feature>
<sequence>MSYIKDQSHGNYRHYYARRRVNDEYPLPLDQDERLSLLDPSLFKGKVVLDVGCNSGEVAVELAQRYQASSVIGVDIDSALIDQCQHTVEHAFSLQKPATSDDSSASSPITPNVDSREPTRKKRKTKNGSVQDGSSKCSTRLVDRQYFPAFFPEIYGPIDIRGVSLWKSAPDEANSGNKRTQRAEEPSDAPASQTAFPRNLVFYSADWTNTSIETDQSGYDVILGFSLTKWIHLHNLDEGLVKFFRKCYNSLNQGGVLILEKQSWKGYKQAKRSSQKLKQNYQVLKLRPETDFDRVLLEDIGFSKKETVKETETEKGFDRDIEMYWKLSTRLHPA</sequence>
<dbReference type="Pfam" id="PF13649">
    <property type="entry name" value="Methyltransf_25"/>
    <property type="match status" value="1"/>
</dbReference>
<feature type="compositionally biased region" description="Polar residues" evidence="7">
    <location>
        <begin position="127"/>
        <end position="136"/>
    </location>
</feature>
<gene>
    <name evidence="9" type="ORF">NliqN6_2427</name>
</gene>
<dbReference type="Gene3D" id="3.40.50.150">
    <property type="entry name" value="Vaccinia Virus protein VP39"/>
    <property type="match status" value="1"/>
</dbReference>
<evidence type="ECO:0000256" key="4">
    <source>
        <dbReference type="ARBA" id="ARBA00022691"/>
    </source>
</evidence>
<organism evidence="9 10">
    <name type="scientific">Naganishia liquefaciens</name>
    <dbReference type="NCBI Taxonomy" id="104408"/>
    <lineage>
        <taxon>Eukaryota</taxon>
        <taxon>Fungi</taxon>
        <taxon>Dikarya</taxon>
        <taxon>Basidiomycota</taxon>
        <taxon>Agaricomycotina</taxon>
        <taxon>Tremellomycetes</taxon>
        <taxon>Filobasidiales</taxon>
        <taxon>Filobasidiaceae</taxon>
        <taxon>Naganishia</taxon>
    </lineage>
</organism>
<dbReference type="GO" id="GO:0032259">
    <property type="term" value="P:methylation"/>
    <property type="evidence" value="ECO:0007669"/>
    <property type="project" value="UniProtKB-KW"/>
</dbReference>
<evidence type="ECO:0000256" key="2">
    <source>
        <dbReference type="ARBA" id="ARBA00022603"/>
    </source>
</evidence>
<dbReference type="AlphaFoldDB" id="A0A8H3TSV2"/>
<evidence type="ECO:0000313" key="9">
    <source>
        <dbReference type="EMBL" id="GHJ86025.1"/>
    </source>
</evidence>
<feature type="region of interest" description="Disordered" evidence="7">
    <location>
        <begin position="95"/>
        <end position="136"/>
    </location>
</feature>
<comment type="similarity">
    <text evidence="1 6">Belongs to the methyltransferase superfamily.</text>
</comment>
<dbReference type="GO" id="GO:0017069">
    <property type="term" value="F:snRNA binding"/>
    <property type="evidence" value="ECO:0007669"/>
    <property type="project" value="TreeGrafter"/>
</dbReference>
<dbReference type="SUPFAM" id="SSF53335">
    <property type="entry name" value="S-adenosyl-L-methionine-dependent methyltransferases"/>
    <property type="match status" value="1"/>
</dbReference>
<dbReference type="GO" id="GO:0008173">
    <property type="term" value="F:RNA methyltransferase activity"/>
    <property type="evidence" value="ECO:0007669"/>
    <property type="project" value="UniProtKB-UniRule"/>
</dbReference>
<evidence type="ECO:0000313" key="10">
    <source>
        <dbReference type="Proteomes" id="UP000620104"/>
    </source>
</evidence>
<dbReference type="InterPro" id="IPR041698">
    <property type="entry name" value="Methyltransf_25"/>
</dbReference>
<evidence type="ECO:0000256" key="1">
    <source>
        <dbReference type="ARBA" id="ARBA00008361"/>
    </source>
</evidence>
<accession>A0A8H3TSV2</accession>
<dbReference type="PANTHER" id="PTHR12315:SF0">
    <property type="entry name" value="7SK SNRNA METHYLPHOSPHATE CAPPING ENZYME"/>
    <property type="match status" value="1"/>
</dbReference>
<dbReference type="InterPro" id="IPR024160">
    <property type="entry name" value="BIN3_SAM-bd_dom"/>
</dbReference>
<comment type="caution">
    <text evidence="9">The sequence shown here is derived from an EMBL/GenBank/DDBJ whole genome shotgun (WGS) entry which is preliminary data.</text>
</comment>
<reference evidence="9" key="1">
    <citation type="submission" date="2020-07" db="EMBL/GenBank/DDBJ databases">
        <title>Draft Genome Sequence of a Deep-Sea Yeast, Naganishia (Cryptococcus) liquefaciens strain N6.</title>
        <authorList>
            <person name="Han Y.W."/>
            <person name="Kajitani R."/>
            <person name="Morimoto H."/>
            <person name="Parhat M."/>
            <person name="Tsubouchi H."/>
            <person name="Bakenova O."/>
            <person name="Ogata M."/>
            <person name="Argunhan B."/>
            <person name="Aoki R."/>
            <person name="Kajiwara S."/>
            <person name="Itoh T."/>
            <person name="Iwasaki H."/>
        </authorList>
    </citation>
    <scope>NUCLEOTIDE SEQUENCE</scope>
    <source>
        <strain evidence="9">N6</strain>
    </source>
</reference>
<evidence type="ECO:0000259" key="8">
    <source>
        <dbReference type="PROSITE" id="PS51515"/>
    </source>
</evidence>
<dbReference type="PANTHER" id="PTHR12315">
    <property type="entry name" value="BICOID-INTERACTING PROTEIN RELATED"/>
    <property type="match status" value="1"/>
</dbReference>
<evidence type="ECO:0000256" key="5">
    <source>
        <dbReference type="PROSITE-ProRule" id="PRU00848"/>
    </source>
</evidence>
<dbReference type="EC" id="2.1.1.-" evidence="6"/>
<evidence type="ECO:0000256" key="6">
    <source>
        <dbReference type="RuleBase" id="RU367087"/>
    </source>
</evidence>
<dbReference type="InterPro" id="IPR010675">
    <property type="entry name" value="Bin3_C"/>
</dbReference>
<dbReference type="OrthoDB" id="540004at2759"/>
<dbReference type="Pfam" id="PF06859">
    <property type="entry name" value="Bin3"/>
    <property type="match status" value="1"/>
</dbReference>
<dbReference type="GO" id="GO:0008171">
    <property type="term" value="F:O-methyltransferase activity"/>
    <property type="evidence" value="ECO:0007669"/>
    <property type="project" value="UniProtKB-UniRule"/>
</dbReference>
<evidence type="ECO:0000256" key="7">
    <source>
        <dbReference type="SAM" id="MobiDB-lite"/>
    </source>
</evidence>
<dbReference type="Proteomes" id="UP000620104">
    <property type="component" value="Unassembled WGS sequence"/>
</dbReference>
<keyword evidence="3 6" id="KW-0808">Transferase</keyword>
<dbReference type="EMBL" id="BLZA01000017">
    <property type="protein sequence ID" value="GHJ86025.1"/>
    <property type="molecule type" value="Genomic_DNA"/>
</dbReference>
<keyword evidence="10" id="KW-1185">Reference proteome</keyword>
<name>A0A8H3TSV2_9TREE</name>
<dbReference type="CDD" id="cd02440">
    <property type="entry name" value="AdoMet_MTases"/>
    <property type="match status" value="1"/>
</dbReference>
<proteinExistence type="inferred from homology"/>
<dbReference type="InterPro" id="IPR029063">
    <property type="entry name" value="SAM-dependent_MTases_sf"/>
</dbReference>
<evidence type="ECO:0000256" key="3">
    <source>
        <dbReference type="ARBA" id="ARBA00022679"/>
    </source>
</evidence>
<feature type="region of interest" description="Disordered" evidence="7">
    <location>
        <begin position="170"/>
        <end position="192"/>
    </location>
</feature>
<dbReference type="InterPro" id="IPR039772">
    <property type="entry name" value="Bin3-like"/>
</dbReference>
<dbReference type="PROSITE" id="PS51515">
    <property type="entry name" value="BIN3_SAM"/>
    <property type="match status" value="1"/>
</dbReference>